<dbReference type="Proteomes" id="UP001334084">
    <property type="component" value="Chromosome 3"/>
</dbReference>
<dbReference type="RefSeq" id="XP_065329174.1">
    <property type="nucleotide sequence ID" value="XM_065473102.1"/>
</dbReference>
<reference evidence="1" key="1">
    <citation type="journal article" date="2024" name="BMC Genomics">
        <title>Functional annotation of a divergent genome using sequence and structure-based similarity.</title>
        <authorList>
            <person name="Svedberg D."/>
            <person name="Winiger R.R."/>
            <person name="Berg A."/>
            <person name="Sharma H."/>
            <person name="Tellgren-Roth C."/>
            <person name="Debrunner-Vossbrinck B.A."/>
            <person name="Vossbrinck C.R."/>
            <person name="Barandun J."/>
        </authorList>
    </citation>
    <scope>NUCLEOTIDE SEQUENCE</scope>
    <source>
        <strain evidence="1">Illinois isolate</strain>
    </source>
</reference>
<sequence>MDSEKYTFTTESYFEYKGVLDMYPIFFYTTYMLINNDTIQYSKVQKVSKYKTGLRILTTDRESFDIPCDQEIKRKIFGFFKCLNENTVSIDMNKVIGTAIIQFGESHFIVFMTSTSYEDFRKLVLKRIAFHFYPKDKHQIQIDHFEEFRFYIRESNIRIPLDNNSDLASALFHYNNRITVFITNGK</sequence>
<proteinExistence type="predicted"/>
<gene>
    <name evidence="1" type="ORF">VNE69_03241</name>
</gene>
<dbReference type="EMBL" id="CP142728">
    <property type="protein sequence ID" value="WUR03029.1"/>
    <property type="molecule type" value="Genomic_DNA"/>
</dbReference>
<dbReference type="GeneID" id="90540837"/>
<keyword evidence="2" id="KW-1185">Reference proteome</keyword>
<dbReference type="KEGG" id="vnx:VNE69_03241"/>
<dbReference type="AlphaFoldDB" id="A0AAX4JAM0"/>
<protein>
    <submittedName>
        <fullName evidence="1">Uncharacterized protein</fullName>
    </submittedName>
</protein>
<accession>A0AAX4JAM0</accession>
<name>A0AAX4JAM0_9MICR</name>
<organism evidence="1 2">
    <name type="scientific">Vairimorpha necatrix</name>
    <dbReference type="NCBI Taxonomy" id="6039"/>
    <lineage>
        <taxon>Eukaryota</taxon>
        <taxon>Fungi</taxon>
        <taxon>Fungi incertae sedis</taxon>
        <taxon>Microsporidia</taxon>
        <taxon>Nosematidae</taxon>
        <taxon>Vairimorpha</taxon>
    </lineage>
</organism>
<evidence type="ECO:0000313" key="2">
    <source>
        <dbReference type="Proteomes" id="UP001334084"/>
    </source>
</evidence>
<evidence type="ECO:0000313" key="1">
    <source>
        <dbReference type="EMBL" id="WUR03029.1"/>
    </source>
</evidence>